<keyword evidence="5 9" id="KW-0032">Aminotransferase</keyword>
<dbReference type="UniPathway" id="UPA00031">
    <property type="reaction ID" value="UER00012"/>
</dbReference>
<dbReference type="HAMAP" id="MF_01023">
    <property type="entry name" value="HisC_aminotrans_2"/>
    <property type="match status" value="1"/>
</dbReference>
<evidence type="ECO:0000313" key="11">
    <source>
        <dbReference type="EMBL" id="EGJ50293.1"/>
    </source>
</evidence>
<dbReference type="InterPro" id="IPR015422">
    <property type="entry name" value="PyrdxlP-dep_Trfase_small"/>
</dbReference>
<dbReference type="Proteomes" id="UP000007844">
    <property type="component" value="Chromosome"/>
</dbReference>
<dbReference type="EC" id="2.6.1.9" evidence="9"/>
<dbReference type="SUPFAM" id="SSF53383">
    <property type="entry name" value="PLP-dependent transferases"/>
    <property type="match status" value="1"/>
</dbReference>
<dbReference type="InterPro" id="IPR001917">
    <property type="entry name" value="Aminotrans_II_pyridoxalP_BS"/>
</dbReference>
<keyword evidence="9" id="KW-0028">Amino-acid biosynthesis</keyword>
<proteinExistence type="inferred from homology"/>
<sequence length="370" mass="40228">MSTPISTISVRPEAQGFKPYSPGLSINEIKQRYGLAQVIKLASNENPLGVSPVVRKVLESKAALAFRYPQCGYPRLRQAMAEALGVDVARIVAGNGSDEIIDLLVRVLCRPGQDHVLAARPCFSVYGSQALICGVEFRQVDLNPDYSLPLTRLAEMADERTALVFVTSPDNPTGVAAKTDDLEALARALPKRTLLAVDEAYIHFVDDEQRASLLPRLASLPNVALLRTFSKAYGLAGLRLGLGVLPPELADIMLRVQIPFSVNLLAEEAGIAALSDHIFYEETLRVTREGRAYLMSELAALSCAPQPSQSNFIMFTPPQEAKAVFEGLLRRGIIVRPLASYGLADKIRVSVGRMDENQAFVSALREVLGA</sequence>
<evidence type="ECO:0000256" key="9">
    <source>
        <dbReference type="HAMAP-Rule" id="MF_01023"/>
    </source>
</evidence>
<dbReference type="RefSeq" id="WP_014260044.1">
    <property type="nucleotide sequence ID" value="NC_016629.1"/>
</dbReference>
<evidence type="ECO:0000256" key="7">
    <source>
        <dbReference type="ARBA" id="ARBA00022898"/>
    </source>
</evidence>
<dbReference type="InterPro" id="IPR004839">
    <property type="entry name" value="Aminotransferase_I/II_large"/>
</dbReference>
<dbReference type="PANTHER" id="PTHR43643:SF3">
    <property type="entry name" value="HISTIDINOL-PHOSPHATE AMINOTRANSFERASE"/>
    <property type="match status" value="1"/>
</dbReference>
<reference evidence="11 12" key="1">
    <citation type="journal article" date="2011" name="J. Bacteriol.">
        <title>Genome sequence of the mercury-methylating and pleomorphic Desulfovibrio africanus Strain Walvis Bay.</title>
        <authorList>
            <person name="Brown S.D."/>
            <person name="Wall J.D."/>
            <person name="Kucken A.M."/>
            <person name="Gilmour C.C."/>
            <person name="Podar M."/>
            <person name="Brandt C.C."/>
            <person name="Teshima H."/>
            <person name="Detter J.C."/>
            <person name="Han C.S."/>
            <person name="Land M.L."/>
            <person name="Lucas S."/>
            <person name="Han J."/>
            <person name="Pennacchio L."/>
            <person name="Nolan M."/>
            <person name="Pitluck S."/>
            <person name="Woyke T."/>
            <person name="Goodwin L."/>
            <person name="Palumbo A.V."/>
            <person name="Elias D.A."/>
        </authorList>
    </citation>
    <scope>NUCLEOTIDE SEQUENCE [LARGE SCALE GENOMIC DNA]</scope>
    <source>
        <strain evidence="11 12">Walvis Bay</strain>
    </source>
</reference>
<dbReference type="STRING" id="690850.Desaf_1964"/>
<dbReference type="HOGENOM" id="CLU_017584_3_3_7"/>
<dbReference type="GO" id="GO:0004400">
    <property type="term" value="F:histidinol-phosphate transaminase activity"/>
    <property type="evidence" value="ECO:0007669"/>
    <property type="project" value="UniProtKB-UniRule"/>
</dbReference>
<evidence type="ECO:0000256" key="4">
    <source>
        <dbReference type="ARBA" id="ARBA00011738"/>
    </source>
</evidence>
<dbReference type="EMBL" id="CP003221">
    <property type="protein sequence ID" value="EGJ50293.1"/>
    <property type="molecule type" value="Genomic_DNA"/>
</dbReference>
<feature type="domain" description="Aminotransferase class I/classII large" evidence="10">
    <location>
        <begin position="37"/>
        <end position="363"/>
    </location>
</feature>
<name>F3Z349_DESAF</name>
<accession>F3Z349</accession>
<evidence type="ECO:0000259" key="10">
    <source>
        <dbReference type="Pfam" id="PF00155"/>
    </source>
</evidence>
<dbReference type="CDD" id="cd00609">
    <property type="entry name" value="AAT_like"/>
    <property type="match status" value="1"/>
</dbReference>
<comment type="catalytic activity">
    <reaction evidence="8 9">
        <text>L-histidinol phosphate + 2-oxoglutarate = 3-(imidazol-4-yl)-2-oxopropyl phosphate + L-glutamate</text>
        <dbReference type="Rhea" id="RHEA:23744"/>
        <dbReference type="ChEBI" id="CHEBI:16810"/>
        <dbReference type="ChEBI" id="CHEBI:29985"/>
        <dbReference type="ChEBI" id="CHEBI:57766"/>
        <dbReference type="ChEBI" id="CHEBI:57980"/>
        <dbReference type="EC" id="2.6.1.9"/>
    </reaction>
</comment>
<dbReference type="AlphaFoldDB" id="F3Z349"/>
<dbReference type="GO" id="GO:0030170">
    <property type="term" value="F:pyridoxal phosphate binding"/>
    <property type="evidence" value="ECO:0007669"/>
    <property type="project" value="InterPro"/>
</dbReference>
<keyword evidence="9" id="KW-0368">Histidine biosynthesis</keyword>
<evidence type="ECO:0000256" key="8">
    <source>
        <dbReference type="ARBA" id="ARBA00047481"/>
    </source>
</evidence>
<dbReference type="NCBIfam" id="TIGR01141">
    <property type="entry name" value="hisC"/>
    <property type="match status" value="1"/>
</dbReference>
<keyword evidence="7 9" id="KW-0663">Pyridoxal phosphate</keyword>
<evidence type="ECO:0000256" key="1">
    <source>
        <dbReference type="ARBA" id="ARBA00001933"/>
    </source>
</evidence>
<feature type="modified residue" description="N6-(pyridoxal phosphate)lysine" evidence="9">
    <location>
        <position position="231"/>
    </location>
</feature>
<comment type="similarity">
    <text evidence="3 9">Belongs to the class-II pyridoxal-phosphate-dependent aminotransferase family. Histidinol-phosphate aminotransferase subfamily.</text>
</comment>
<dbReference type="Gene3D" id="3.40.640.10">
    <property type="entry name" value="Type I PLP-dependent aspartate aminotransferase-like (Major domain)"/>
    <property type="match status" value="1"/>
</dbReference>
<keyword evidence="12" id="KW-1185">Reference proteome</keyword>
<evidence type="ECO:0000256" key="6">
    <source>
        <dbReference type="ARBA" id="ARBA00022679"/>
    </source>
</evidence>
<keyword evidence="6 9" id="KW-0808">Transferase</keyword>
<comment type="pathway">
    <text evidence="2 9">Amino-acid biosynthesis; L-histidine biosynthesis; L-histidine from 5-phospho-alpha-D-ribose 1-diphosphate: step 7/9.</text>
</comment>
<dbReference type="InterPro" id="IPR050106">
    <property type="entry name" value="HistidinolP_aminotransfase"/>
</dbReference>
<dbReference type="InterPro" id="IPR005861">
    <property type="entry name" value="HisP_aminotrans"/>
</dbReference>
<protein>
    <recommendedName>
        <fullName evidence="9">Histidinol-phosphate aminotransferase</fullName>
        <ecNumber evidence="9">2.6.1.9</ecNumber>
    </recommendedName>
    <alternativeName>
        <fullName evidence="9">Imidazole acetol-phosphate transaminase</fullName>
    </alternativeName>
</protein>
<gene>
    <name evidence="9" type="primary">hisC</name>
    <name evidence="11" type="ORF">Desaf_1964</name>
</gene>
<dbReference type="InterPro" id="IPR015424">
    <property type="entry name" value="PyrdxlP-dep_Trfase"/>
</dbReference>
<dbReference type="PROSITE" id="PS00599">
    <property type="entry name" value="AA_TRANSFER_CLASS_2"/>
    <property type="match status" value="1"/>
</dbReference>
<dbReference type="KEGG" id="daf:Desaf_1964"/>
<comment type="subunit">
    <text evidence="4 9">Homodimer.</text>
</comment>
<dbReference type="eggNOG" id="COG0079">
    <property type="taxonomic scope" value="Bacteria"/>
</dbReference>
<dbReference type="Gene3D" id="3.90.1150.10">
    <property type="entry name" value="Aspartate Aminotransferase, domain 1"/>
    <property type="match status" value="1"/>
</dbReference>
<evidence type="ECO:0000313" key="12">
    <source>
        <dbReference type="Proteomes" id="UP000007844"/>
    </source>
</evidence>
<dbReference type="PANTHER" id="PTHR43643">
    <property type="entry name" value="HISTIDINOL-PHOSPHATE AMINOTRANSFERASE 2"/>
    <property type="match status" value="1"/>
</dbReference>
<evidence type="ECO:0000256" key="5">
    <source>
        <dbReference type="ARBA" id="ARBA00022576"/>
    </source>
</evidence>
<dbReference type="InterPro" id="IPR015421">
    <property type="entry name" value="PyrdxlP-dep_Trfase_major"/>
</dbReference>
<evidence type="ECO:0000256" key="2">
    <source>
        <dbReference type="ARBA" id="ARBA00005011"/>
    </source>
</evidence>
<comment type="cofactor">
    <cofactor evidence="1 9">
        <name>pyridoxal 5'-phosphate</name>
        <dbReference type="ChEBI" id="CHEBI:597326"/>
    </cofactor>
</comment>
<dbReference type="Pfam" id="PF00155">
    <property type="entry name" value="Aminotran_1_2"/>
    <property type="match status" value="1"/>
</dbReference>
<organism evidence="11 12">
    <name type="scientific">Desulfocurvibacter africanus subsp. africanus str. Walvis Bay</name>
    <dbReference type="NCBI Taxonomy" id="690850"/>
    <lineage>
        <taxon>Bacteria</taxon>
        <taxon>Pseudomonadati</taxon>
        <taxon>Thermodesulfobacteriota</taxon>
        <taxon>Desulfovibrionia</taxon>
        <taxon>Desulfovibrionales</taxon>
        <taxon>Desulfovibrionaceae</taxon>
        <taxon>Desulfocurvibacter</taxon>
    </lineage>
</organism>
<dbReference type="GO" id="GO:0000105">
    <property type="term" value="P:L-histidine biosynthetic process"/>
    <property type="evidence" value="ECO:0007669"/>
    <property type="project" value="UniProtKB-UniRule"/>
</dbReference>
<evidence type="ECO:0000256" key="3">
    <source>
        <dbReference type="ARBA" id="ARBA00007970"/>
    </source>
</evidence>